<feature type="domain" description="ZinT" evidence="5">
    <location>
        <begin position="46"/>
        <end position="223"/>
    </location>
</feature>
<dbReference type="OrthoDB" id="9810636at2"/>
<dbReference type="SUPFAM" id="SSF50814">
    <property type="entry name" value="Lipocalins"/>
    <property type="match status" value="1"/>
</dbReference>
<dbReference type="Proteomes" id="UP000826513">
    <property type="component" value="Chromosome 1"/>
</dbReference>
<dbReference type="Gene3D" id="2.40.128.20">
    <property type="match status" value="1"/>
</dbReference>
<evidence type="ECO:0000313" key="9">
    <source>
        <dbReference type="Proteomes" id="UP000826513"/>
    </source>
</evidence>
<protein>
    <submittedName>
        <fullName evidence="6">Metal-binding protein ZinT</fullName>
    </submittedName>
</protein>
<dbReference type="EMBL" id="CP039691">
    <property type="protein sequence ID" value="QCI96864.1"/>
    <property type="molecule type" value="Genomic_DNA"/>
</dbReference>
<reference evidence="6 8" key="1">
    <citation type="submission" date="2019-04" db="EMBL/GenBank/DDBJ databases">
        <title>Complete genome sequence of Agrobacterium larrymoorei CFBP5473.</title>
        <authorList>
            <person name="Haryono M."/>
            <person name="Chou L."/>
            <person name="Lin Y.-C."/>
            <person name="Lai E.-M."/>
            <person name="Kuo C.-H."/>
        </authorList>
    </citation>
    <scope>NUCLEOTIDE SEQUENCE [LARGE SCALE GENOMIC DNA]</scope>
    <source>
        <strain evidence="6 8">CFBP5473</strain>
    </source>
</reference>
<dbReference type="RefSeq" id="WP_037170655.1">
    <property type="nucleotide sequence ID" value="NZ_CP039691.1"/>
</dbReference>
<feature type="signal peptide" evidence="4">
    <location>
        <begin position="1"/>
        <end position="23"/>
    </location>
</feature>
<evidence type="ECO:0000256" key="4">
    <source>
        <dbReference type="SAM" id="SignalP"/>
    </source>
</evidence>
<dbReference type="InterPro" id="IPR012674">
    <property type="entry name" value="Calycin"/>
</dbReference>
<dbReference type="AlphaFoldDB" id="A0A4D7DMJ2"/>
<evidence type="ECO:0000313" key="8">
    <source>
        <dbReference type="Proteomes" id="UP000298545"/>
    </source>
</evidence>
<evidence type="ECO:0000256" key="3">
    <source>
        <dbReference type="SAM" id="MobiDB-lite"/>
    </source>
</evidence>
<accession>A0A4D7DMJ2</accession>
<proteinExistence type="predicted"/>
<keyword evidence="9" id="KW-1185">Reference proteome</keyword>
<dbReference type="KEGG" id="alf:CFBP5473_02355"/>
<dbReference type="Pfam" id="PF09223">
    <property type="entry name" value="ZinT"/>
    <property type="match status" value="1"/>
</dbReference>
<name>A0A4D7DMJ2_9HYPH</name>
<reference evidence="7 9" key="2">
    <citation type="submission" date="2021-03" db="EMBL/GenBank/DDBJ databases">
        <title>Rapid diversification of plasmids in a genus of pathogenic and nitrogen fixing bacteria.</title>
        <authorList>
            <person name="Weisberg A.J."/>
            <person name="Miller M."/>
            <person name="Ream W."/>
            <person name="Grunwald N.J."/>
            <person name="Chang J.H."/>
        </authorList>
    </citation>
    <scope>NUCLEOTIDE SEQUENCE [LARGE SCALE GENOMIC DNA]</scope>
    <source>
        <strain evidence="7 9">AF3.44</strain>
    </source>
</reference>
<dbReference type="STRING" id="1367849.GCA_000518585_00825"/>
<feature type="region of interest" description="Disordered" evidence="3">
    <location>
        <begin position="27"/>
        <end position="48"/>
    </location>
</feature>
<feature type="compositionally biased region" description="Basic and acidic residues" evidence="3">
    <location>
        <begin position="27"/>
        <end position="47"/>
    </location>
</feature>
<evidence type="ECO:0000259" key="5">
    <source>
        <dbReference type="Pfam" id="PF09223"/>
    </source>
</evidence>
<organism evidence="6 8">
    <name type="scientific">Agrobacterium larrymoorei</name>
    <dbReference type="NCBI Taxonomy" id="160699"/>
    <lineage>
        <taxon>Bacteria</taxon>
        <taxon>Pseudomonadati</taxon>
        <taxon>Pseudomonadota</taxon>
        <taxon>Alphaproteobacteria</taxon>
        <taxon>Hyphomicrobiales</taxon>
        <taxon>Rhizobiaceae</taxon>
        <taxon>Rhizobium/Agrobacterium group</taxon>
        <taxon>Agrobacterium</taxon>
    </lineage>
</organism>
<evidence type="ECO:0000256" key="1">
    <source>
        <dbReference type="ARBA" id="ARBA00022729"/>
    </source>
</evidence>
<feature type="chain" id="PRO_5043388861" evidence="4">
    <location>
        <begin position="24"/>
        <end position="223"/>
    </location>
</feature>
<dbReference type="GO" id="GO:0008270">
    <property type="term" value="F:zinc ion binding"/>
    <property type="evidence" value="ECO:0007669"/>
    <property type="project" value="InterPro"/>
</dbReference>
<sequence length="223" mass="25228">MITKRALALSIGSLLLLSSVAVAHDKPAEAKKEETHSHSHDHSHGSKDVYNGYFEDSAVKPRALSDWEGEWQSVYPYLLDGTLDPVMEHKAEGGGKSAKEFRDYYDIGYKTDVNRISIGAEDVTFYRNDKSTKAKYASDGFEILTYEKGNRGVRYIFKKTTGDEAAPQYIQFSDHTIAPEKAGHYHLYWGNDRSAVLKELTNWPTYYPSSLSGKQIVHEMLEH</sequence>
<evidence type="ECO:0000313" key="6">
    <source>
        <dbReference type="EMBL" id="QCI96864.1"/>
    </source>
</evidence>
<dbReference type="InterPro" id="IPR015304">
    <property type="entry name" value="ZinT_dom"/>
</dbReference>
<gene>
    <name evidence="6" type="ORF">CFBP5473_02355</name>
    <name evidence="7" type="ORF">J5285_03035</name>
</gene>
<dbReference type="EMBL" id="CP072167">
    <property type="protein sequence ID" value="QYA07712.1"/>
    <property type="molecule type" value="Genomic_DNA"/>
</dbReference>
<keyword evidence="1 4" id="KW-0732">Signal</keyword>
<evidence type="ECO:0000256" key="2">
    <source>
        <dbReference type="ARBA" id="ARBA00022833"/>
    </source>
</evidence>
<keyword evidence="2" id="KW-0862">Zinc</keyword>
<evidence type="ECO:0000313" key="7">
    <source>
        <dbReference type="EMBL" id="QYA07712.1"/>
    </source>
</evidence>
<dbReference type="Proteomes" id="UP000298545">
    <property type="component" value="Chromosome circular"/>
</dbReference>